<evidence type="ECO:0000259" key="2">
    <source>
        <dbReference type="SMART" id="SM00382"/>
    </source>
</evidence>
<proteinExistence type="inferred from homology"/>
<dbReference type="EMBL" id="CP124535">
    <property type="protein sequence ID" value="WGV18169.1"/>
    <property type="molecule type" value="Genomic_DNA"/>
</dbReference>
<dbReference type="NCBIfam" id="NF006958">
    <property type="entry name" value="PRK09435.1"/>
    <property type="match status" value="1"/>
</dbReference>
<protein>
    <submittedName>
        <fullName evidence="3">Methylmalonyl Co-A mutase-associated GTPase MeaB</fullName>
        <ecNumber evidence="3">3.6.5.-</ecNumber>
    </submittedName>
</protein>
<dbReference type="Gene3D" id="1.20.5.170">
    <property type="match status" value="1"/>
</dbReference>
<dbReference type="Gene3D" id="1.10.287.130">
    <property type="match status" value="1"/>
</dbReference>
<keyword evidence="3" id="KW-0378">Hydrolase</keyword>
<evidence type="ECO:0000256" key="1">
    <source>
        <dbReference type="ARBA" id="ARBA00009625"/>
    </source>
</evidence>
<sequence length="326" mass="34617">MDVAALATGVAAGDRRALARAITLVESGRADHRAQALDLLGRLGAGSEGGRQALRLGLSGTPGVGKSTFIESFGLMLTGQGKRVAVLAVDPSSARSGGSILGDKTRMERLSRDPHAFIRPSPSQAQMGGVARRTREAVALCEAAGFDLVLIETVGVGQSETVVAELCDLFLLLLAPAGGDELQGVKRGIMEMADLILINKADGDLKPAALRTMADYAGALRLLRRRPQDPEGFPKAICVSALETLGLAPAWDEMQALARWRQENGHWTARRAAQARHWFEEEVRQGLLAALTRDPVRTRIEELGQAVAQGQLTPEAAAAQLLSLLP</sequence>
<reference evidence="3 4" key="1">
    <citation type="submission" date="2023-04" db="EMBL/GenBank/DDBJ databases">
        <title>YMD61, complete Genome.</title>
        <authorList>
            <person name="Zhang J."/>
        </authorList>
    </citation>
    <scope>NUCLEOTIDE SEQUENCE [LARGE SCALE GENOMIC DNA]</scope>
    <source>
        <strain evidence="3 4">YMD61</strain>
    </source>
</reference>
<dbReference type="InterPro" id="IPR005129">
    <property type="entry name" value="GTPase_ArgK"/>
</dbReference>
<dbReference type="Pfam" id="PF03308">
    <property type="entry name" value="MeaB"/>
    <property type="match status" value="1"/>
</dbReference>
<dbReference type="PANTHER" id="PTHR23408">
    <property type="entry name" value="METHYLMALONYL-COA MUTASE"/>
    <property type="match status" value="1"/>
</dbReference>
<organism evidence="3 4">
    <name type="scientific">Fuscovulum ytuae</name>
    <dbReference type="NCBI Taxonomy" id="3042299"/>
    <lineage>
        <taxon>Bacteria</taxon>
        <taxon>Pseudomonadati</taxon>
        <taxon>Pseudomonadota</taxon>
        <taxon>Alphaproteobacteria</taxon>
        <taxon>Rhodobacterales</taxon>
        <taxon>Paracoccaceae</taxon>
        <taxon>Fuscovulum</taxon>
    </lineage>
</organism>
<dbReference type="SUPFAM" id="SSF52540">
    <property type="entry name" value="P-loop containing nucleoside triphosphate hydrolases"/>
    <property type="match status" value="1"/>
</dbReference>
<evidence type="ECO:0000313" key="4">
    <source>
        <dbReference type="Proteomes" id="UP001230978"/>
    </source>
</evidence>
<name>A0ABY8QBU3_9RHOB</name>
<dbReference type="GO" id="GO:0016787">
    <property type="term" value="F:hydrolase activity"/>
    <property type="evidence" value="ECO:0007669"/>
    <property type="project" value="UniProtKB-KW"/>
</dbReference>
<dbReference type="SMART" id="SM00382">
    <property type="entry name" value="AAA"/>
    <property type="match status" value="1"/>
</dbReference>
<accession>A0ABY8QBU3</accession>
<dbReference type="NCBIfam" id="TIGR00750">
    <property type="entry name" value="lao"/>
    <property type="match status" value="1"/>
</dbReference>
<comment type="similarity">
    <text evidence="1">Belongs to the SIMIBI class G3E GTPase family. ArgK/MeaB subfamily.</text>
</comment>
<dbReference type="Gene3D" id="3.40.50.300">
    <property type="entry name" value="P-loop containing nucleotide triphosphate hydrolases"/>
    <property type="match status" value="1"/>
</dbReference>
<feature type="domain" description="AAA+ ATPase" evidence="2">
    <location>
        <begin position="52"/>
        <end position="224"/>
    </location>
</feature>
<dbReference type="Proteomes" id="UP001230978">
    <property type="component" value="Chromosome"/>
</dbReference>
<dbReference type="PANTHER" id="PTHR23408:SF3">
    <property type="entry name" value="METHYLMALONIC ACIDURIA TYPE A PROTEIN, MITOCHONDRIAL"/>
    <property type="match status" value="1"/>
</dbReference>
<dbReference type="EC" id="3.6.5.-" evidence="3"/>
<gene>
    <name evidence="3" type="primary">meaB</name>
    <name evidence="3" type="ORF">QF092_00915</name>
</gene>
<dbReference type="InterPro" id="IPR003593">
    <property type="entry name" value="AAA+_ATPase"/>
</dbReference>
<dbReference type="CDD" id="cd03114">
    <property type="entry name" value="MMAA-like"/>
    <property type="match status" value="1"/>
</dbReference>
<keyword evidence="4" id="KW-1185">Reference proteome</keyword>
<dbReference type="InterPro" id="IPR027417">
    <property type="entry name" value="P-loop_NTPase"/>
</dbReference>
<evidence type="ECO:0000313" key="3">
    <source>
        <dbReference type="EMBL" id="WGV18169.1"/>
    </source>
</evidence>